<protein>
    <submittedName>
        <fullName evidence="2">Uncharacterized protein</fullName>
    </submittedName>
</protein>
<organism evidence="2 3">
    <name type="scientific">Portunus trituberculatus</name>
    <name type="common">Swimming crab</name>
    <name type="synonym">Neptunus trituberculatus</name>
    <dbReference type="NCBI Taxonomy" id="210409"/>
    <lineage>
        <taxon>Eukaryota</taxon>
        <taxon>Metazoa</taxon>
        <taxon>Ecdysozoa</taxon>
        <taxon>Arthropoda</taxon>
        <taxon>Crustacea</taxon>
        <taxon>Multicrustacea</taxon>
        <taxon>Malacostraca</taxon>
        <taxon>Eumalacostraca</taxon>
        <taxon>Eucarida</taxon>
        <taxon>Decapoda</taxon>
        <taxon>Pleocyemata</taxon>
        <taxon>Brachyura</taxon>
        <taxon>Eubrachyura</taxon>
        <taxon>Portunoidea</taxon>
        <taxon>Portunidae</taxon>
        <taxon>Portuninae</taxon>
        <taxon>Portunus</taxon>
    </lineage>
</organism>
<keyword evidence="3" id="KW-1185">Reference proteome</keyword>
<accession>A0A5B7JEZ7</accession>
<dbReference type="AlphaFoldDB" id="A0A5B7JEZ7"/>
<gene>
    <name evidence="2" type="ORF">E2C01_090547</name>
</gene>
<evidence type="ECO:0000313" key="3">
    <source>
        <dbReference type="Proteomes" id="UP000324222"/>
    </source>
</evidence>
<comment type="caution">
    <text evidence="2">The sequence shown here is derived from an EMBL/GenBank/DDBJ whole genome shotgun (WGS) entry which is preliminary data.</text>
</comment>
<name>A0A5B7JEZ7_PORTR</name>
<proteinExistence type="predicted"/>
<sequence>MLTLPSSSSSTFAILPHSAVHDRQHLRQASHADAKAPEHAHITRLS</sequence>
<evidence type="ECO:0000256" key="1">
    <source>
        <dbReference type="SAM" id="MobiDB-lite"/>
    </source>
</evidence>
<feature type="region of interest" description="Disordered" evidence="1">
    <location>
        <begin position="22"/>
        <end position="46"/>
    </location>
</feature>
<dbReference type="EMBL" id="VSRR010101860">
    <property type="protein sequence ID" value="MPC95340.1"/>
    <property type="molecule type" value="Genomic_DNA"/>
</dbReference>
<evidence type="ECO:0000313" key="2">
    <source>
        <dbReference type="EMBL" id="MPC95340.1"/>
    </source>
</evidence>
<reference evidence="2 3" key="1">
    <citation type="submission" date="2019-05" db="EMBL/GenBank/DDBJ databases">
        <title>Another draft genome of Portunus trituberculatus and its Hox gene families provides insights of decapod evolution.</title>
        <authorList>
            <person name="Jeong J.-H."/>
            <person name="Song I."/>
            <person name="Kim S."/>
            <person name="Choi T."/>
            <person name="Kim D."/>
            <person name="Ryu S."/>
            <person name="Kim W."/>
        </authorList>
    </citation>
    <scope>NUCLEOTIDE SEQUENCE [LARGE SCALE GENOMIC DNA]</scope>
    <source>
        <tissue evidence="2">Muscle</tissue>
    </source>
</reference>
<dbReference type="Proteomes" id="UP000324222">
    <property type="component" value="Unassembled WGS sequence"/>
</dbReference>